<proteinExistence type="predicted"/>
<dbReference type="RefSeq" id="WP_373654307.1">
    <property type="nucleotide sequence ID" value="NZ_JBGUAW010000001.1"/>
</dbReference>
<protein>
    <recommendedName>
        <fullName evidence="3">T3SS negative regulator,GrlR</fullName>
    </recommendedName>
</protein>
<dbReference type="Gene3D" id="2.40.128.380">
    <property type="entry name" value="T3SS negative regulator GrlR"/>
    <property type="match status" value="1"/>
</dbReference>
<evidence type="ECO:0008006" key="3">
    <source>
        <dbReference type="Google" id="ProtNLM"/>
    </source>
</evidence>
<evidence type="ECO:0000313" key="2">
    <source>
        <dbReference type="Proteomes" id="UP001575181"/>
    </source>
</evidence>
<dbReference type="InterPro" id="IPR043019">
    <property type="entry name" value="GrlR_sf"/>
</dbReference>
<keyword evidence="2" id="KW-1185">Reference proteome</keyword>
<dbReference type="Proteomes" id="UP001575181">
    <property type="component" value="Unassembled WGS sequence"/>
</dbReference>
<sequence>MDTQALWSAVFSDETGPHSGGVILLQHGHLHGGDNNYHYQGSYREEGGNITLTFSATHFHGGRNHIAGNRDAFTLHVSGPLAERAMELCGELEEDSAKKVTVRLQRVAELPVPGPSTV</sequence>
<organism evidence="1 2">
    <name type="scientific">Thiohalorhabdus methylotrophus</name>
    <dbReference type="NCBI Taxonomy" id="3242694"/>
    <lineage>
        <taxon>Bacteria</taxon>
        <taxon>Pseudomonadati</taxon>
        <taxon>Pseudomonadota</taxon>
        <taxon>Gammaproteobacteria</taxon>
        <taxon>Thiohalorhabdales</taxon>
        <taxon>Thiohalorhabdaceae</taxon>
        <taxon>Thiohalorhabdus</taxon>
    </lineage>
</organism>
<name>A0ABV4TQI8_9GAMM</name>
<evidence type="ECO:0000313" key="1">
    <source>
        <dbReference type="EMBL" id="MFA9459522.1"/>
    </source>
</evidence>
<reference evidence="1 2" key="1">
    <citation type="submission" date="2024-08" db="EMBL/GenBank/DDBJ databases">
        <title>Whole-genome sequencing of halo(alkali)philic microorganisms from hypersaline lakes.</title>
        <authorList>
            <person name="Sorokin D.Y."/>
            <person name="Merkel A.Y."/>
            <person name="Messina E."/>
            <person name="Yakimov M."/>
        </authorList>
    </citation>
    <scope>NUCLEOTIDE SEQUENCE [LARGE SCALE GENOMIC DNA]</scope>
    <source>
        <strain evidence="1 2">Cl-TMA</strain>
    </source>
</reference>
<comment type="caution">
    <text evidence="1">The sequence shown here is derived from an EMBL/GenBank/DDBJ whole genome shotgun (WGS) entry which is preliminary data.</text>
</comment>
<dbReference type="EMBL" id="JBGUAW010000001">
    <property type="protein sequence ID" value="MFA9459522.1"/>
    <property type="molecule type" value="Genomic_DNA"/>
</dbReference>
<gene>
    <name evidence="1" type="ORF">ACERLL_01610</name>
</gene>
<accession>A0ABV4TQI8</accession>